<dbReference type="EMBL" id="WWCM01000001">
    <property type="protein sequence ID" value="MYM38210.1"/>
    <property type="molecule type" value="Genomic_DNA"/>
</dbReference>
<dbReference type="Pfam" id="PF13545">
    <property type="entry name" value="HTH_Crp_2"/>
    <property type="match status" value="1"/>
</dbReference>
<dbReference type="CDD" id="cd00038">
    <property type="entry name" value="CAP_ED"/>
    <property type="match status" value="1"/>
</dbReference>
<dbReference type="SUPFAM" id="SSF51206">
    <property type="entry name" value="cAMP-binding domain-like"/>
    <property type="match status" value="1"/>
</dbReference>
<keyword evidence="7" id="KW-1185">Reference proteome</keyword>
<dbReference type="PANTHER" id="PTHR24567">
    <property type="entry name" value="CRP FAMILY TRANSCRIPTIONAL REGULATORY PROTEIN"/>
    <property type="match status" value="1"/>
</dbReference>
<feature type="domain" description="Cyclic nucleotide-binding" evidence="4">
    <location>
        <begin position="21"/>
        <end position="124"/>
    </location>
</feature>
<protein>
    <submittedName>
        <fullName evidence="6">Helix-turn-helix domain-containing protein</fullName>
    </submittedName>
</protein>
<dbReference type="SMART" id="SM00100">
    <property type="entry name" value="cNMP"/>
    <property type="match status" value="1"/>
</dbReference>
<evidence type="ECO:0000259" key="4">
    <source>
        <dbReference type="PROSITE" id="PS50042"/>
    </source>
</evidence>
<dbReference type="Gene3D" id="1.10.10.10">
    <property type="entry name" value="Winged helix-like DNA-binding domain superfamily/Winged helix DNA-binding domain"/>
    <property type="match status" value="1"/>
</dbReference>
<accession>A0ABW9VFI4</accession>
<evidence type="ECO:0000256" key="1">
    <source>
        <dbReference type="ARBA" id="ARBA00023015"/>
    </source>
</evidence>
<dbReference type="InterPro" id="IPR014710">
    <property type="entry name" value="RmlC-like_jellyroll"/>
</dbReference>
<comment type="caution">
    <text evidence="6">The sequence shown here is derived from an EMBL/GenBank/DDBJ whole genome shotgun (WGS) entry which is preliminary data.</text>
</comment>
<evidence type="ECO:0000256" key="2">
    <source>
        <dbReference type="ARBA" id="ARBA00023125"/>
    </source>
</evidence>
<feature type="domain" description="HTH crp-type" evidence="5">
    <location>
        <begin position="155"/>
        <end position="221"/>
    </location>
</feature>
<name>A0ABW9VFI4_9BURK</name>
<dbReference type="InterPro" id="IPR018490">
    <property type="entry name" value="cNMP-bd_dom_sf"/>
</dbReference>
<dbReference type="RefSeq" id="WP_161037591.1">
    <property type="nucleotide sequence ID" value="NZ_WWCM01000001.1"/>
</dbReference>
<gene>
    <name evidence="6" type="ORF">GTP27_02600</name>
</gene>
<dbReference type="InterPro" id="IPR012318">
    <property type="entry name" value="HTH_CRP"/>
</dbReference>
<keyword evidence="1" id="KW-0805">Transcription regulation</keyword>
<dbReference type="PROSITE" id="PS51063">
    <property type="entry name" value="HTH_CRP_2"/>
    <property type="match status" value="1"/>
</dbReference>
<sequence length="247" mass="27136">MLTYAATDEQHGAARLPQNLLLAALPEPERAQMLAQCDSVRVQAGQALFEPGQMPGCMYFPIDTLVSLLAVADGRMMLEVGVVGREGMLGASVIRPDRPVQLRAVVQRAGRLLRVDAACFGRLFEEMPVLQQLLQRYTDALLAQVIQIAVCSRFHMLEARLARSLLITRDRLQSEKFHLTHESLAQMLGVRRVGVTKAASALQEKKLIGYSRGNIEILDGGGLEQVSCRCYGLVRDDGVLGLGQVLR</sequence>
<dbReference type="PROSITE" id="PS50042">
    <property type="entry name" value="CNMP_BINDING_3"/>
    <property type="match status" value="1"/>
</dbReference>
<dbReference type="Proteomes" id="UP000478090">
    <property type="component" value="Unassembled WGS sequence"/>
</dbReference>
<dbReference type="InterPro" id="IPR036390">
    <property type="entry name" value="WH_DNA-bd_sf"/>
</dbReference>
<proteinExistence type="predicted"/>
<evidence type="ECO:0000256" key="3">
    <source>
        <dbReference type="ARBA" id="ARBA00023163"/>
    </source>
</evidence>
<keyword evidence="2" id="KW-0238">DNA-binding</keyword>
<dbReference type="InterPro" id="IPR036388">
    <property type="entry name" value="WH-like_DNA-bd_sf"/>
</dbReference>
<dbReference type="InterPro" id="IPR000595">
    <property type="entry name" value="cNMP-bd_dom"/>
</dbReference>
<keyword evidence="3" id="KW-0804">Transcription</keyword>
<dbReference type="SUPFAM" id="SSF46785">
    <property type="entry name" value="Winged helix' DNA-binding domain"/>
    <property type="match status" value="1"/>
</dbReference>
<dbReference type="PANTHER" id="PTHR24567:SF74">
    <property type="entry name" value="HTH-TYPE TRANSCRIPTIONAL REGULATOR ARCR"/>
    <property type="match status" value="1"/>
</dbReference>
<dbReference type="InterPro" id="IPR050397">
    <property type="entry name" value="Env_Response_Regulators"/>
</dbReference>
<organism evidence="6 7">
    <name type="scientific">Duganella qianjiadongensis</name>
    <dbReference type="NCBI Taxonomy" id="2692176"/>
    <lineage>
        <taxon>Bacteria</taxon>
        <taxon>Pseudomonadati</taxon>
        <taxon>Pseudomonadota</taxon>
        <taxon>Betaproteobacteria</taxon>
        <taxon>Burkholderiales</taxon>
        <taxon>Oxalobacteraceae</taxon>
        <taxon>Telluria group</taxon>
        <taxon>Duganella</taxon>
    </lineage>
</organism>
<evidence type="ECO:0000313" key="7">
    <source>
        <dbReference type="Proteomes" id="UP000478090"/>
    </source>
</evidence>
<dbReference type="Gene3D" id="2.60.120.10">
    <property type="entry name" value="Jelly Rolls"/>
    <property type="match status" value="1"/>
</dbReference>
<reference evidence="6 7" key="1">
    <citation type="submission" date="2019-12" db="EMBL/GenBank/DDBJ databases">
        <title>Novel species isolated from a subtropical stream in China.</title>
        <authorList>
            <person name="Lu H."/>
        </authorList>
    </citation>
    <scope>NUCLEOTIDE SEQUENCE [LARGE SCALE GENOMIC DNA]</scope>
    <source>
        <strain evidence="6 7">CY13W</strain>
    </source>
</reference>
<evidence type="ECO:0000259" key="5">
    <source>
        <dbReference type="PROSITE" id="PS51063"/>
    </source>
</evidence>
<evidence type="ECO:0000313" key="6">
    <source>
        <dbReference type="EMBL" id="MYM38210.1"/>
    </source>
</evidence>